<feature type="region of interest" description="Disordered" evidence="1">
    <location>
        <begin position="169"/>
        <end position="188"/>
    </location>
</feature>
<protein>
    <submittedName>
        <fullName evidence="2">Uncharacterized protein</fullName>
    </submittedName>
</protein>
<gene>
    <name evidence="2" type="ORF">MG293_002532</name>
</gene>
<dbReference type="Proteomes" id="UP001214576">
    <property type="component" value="Unassembled WGS sequence"/>
</dbReference>
<keyword evidence="3" id="KW-1185">Reference proteome</keyword>
<feature type="compositionally biased region" description="Basic and acidic residues" evidence="1">
    <location>
        <begin position="173"/>
        <end position="188"/>
    </location>
</feature>
<accession>A0AAD4UJV5</accession>
<proteinExistence type="predicted"/>
<name>A0AAD4UJV5_OVIAM</name>
<organism evidence="2 3">
    <name type="scientific">Ovis ammon polii</name>
    <dbReference type="NCBI Taxonomy" id="230172"/>
    <lineage>
        <taxon>Eukaryota</taxon>
        <taxon>Metazoa</taxon>
        <taxon>Chordata</taxon>
        <taxon>Craniata</taxon>
        <taxon>Vertebrata</taxon>
        <taxon>Euteleostomi</taxon>
        <taxon>Mammalia</taxon>
        <taxon>Eutheria</taxon>
        <taxon>Laurasiatheria</taxon>
        <taxon>Artiodactyla</taxon>
        <taxon>Ruminantia</taxon>
        <taxon>Pecora</taxon>
        <taxon>Bovidae</taxon>
        <taxon>Caprinae</taxon>
        <taxon>Ovis</taxon>
    </lineage>
</organism>
<evidence type="ECO:0000313" key="3">
    <source>
        <dbReference type="Proteomes" id="UP001214576"/>
    </source>
</evidence>
<dbReference type="AlphaFoldDB" id="A0AAD4UJV5"/>
<comment type="caution">
    <text evidence="2">The sequence shown here is derived from an EMBL/GenBank/DDBJ whole genome shotgun (WGS) entry which is preliminary data.</text>
</comment>
<dbReference type="EMBL" id="JAKZEL010000002">
    <property type="protein sequence ID" value="KAI4545977.1"/>
    <property type="molecule type" value="Genomic_DNA"/>
</dbReference>
<evidence type="ECO:0000313" key="2">
    <source>
        <dbReference type="EMBL" id="KAI4545977.1"/>
    </source>
</evidence>
<evidence type="ECO:0000256" key="1">
    <source>
        <dbReference type="SAM" id="MobiDB-lite"/>
    </source>
</evidence>
<reference evidence="2" key="1">
    <citation type="submission" date="2022-03" db="EMBL/GenBank/DDBJ databases">
        <title>Genomic analyses of argali, domestic sheep and their hybrids provide insights into chromosomal evolution, heterosis and genetic basis of agronomic traits.</title>
        <authorList>
            <person name="Li M."/>
        </authorList>
    </citation>
    <scope>NUCLEOTIDE SEQUENCE</scope>
    <source>
        <strain evidence="2">CAU-MHL-2022a</strain>
        <tissue evidence="2">Skin</tissue>
    </source>
</reference>
<sequence length="188" mass="21625">MSEPGRKPGCLVPECVPDNSTSQMLFREADQRPNIISIIVTQRILKKLHLQLIEATGRGKCPWSHRLTVMRLLTVKERQLGYGDDSLSSLWTRLCTGQHVTARQMLTLLQHTSRVKPRASLVARWKRIRLPLQETRVPSLIREEPTCCGATACEPRLLSLRSRPWEPQLLKPKRLERSHRNEKPARSN</sequence>